<dbReference type="InterPro" id="IPR000242">
    <property type="entry name" value="PTP_cat"/>
</dbReference>
<dbReference type="Pfam" id="PF00102">
    <property type="entry name" value="Y_phosphatase"/>
    <property type="match status" value="2"/>
</dbReference>
<sequence length="1072" mass="121039">PPAPTRLEVQRKTSTSVTISWHRPHPAHGNITLYRVIYREANMTGAAGMEYRSNLRYVEYTLTGLTPATTYHIQVQAVNQAGKGEASSTLTVTTDEDVPGAVRALRNVTRSERSVELRWIPPSNQDSVIKNYMVVVQLQDRPDPIPADRDLDLDLDLHIFYFCVQVECLPKQTLLAGNAARYSTHRIDADSVSHTARGLSPATEYSCTVRAINARGPGPAATISVWTEAGEPRKPIPPVIKSITDATVTVDIHHSGDLTVSFYRLIVERLGEKTGRRRRREAPAYLYDLDVNYYQAAQNPAPAYVTAQLPRQQVSGAFTVGDNQTYDGYFNGPLQRDTAYDIWLVAFSSVDGTLRESFAKTQAPVVVGVLIVFILLIITFAILLLAATCDVRAREGGVAVIRAHHPSRARHFTSIHPQQRGSVSPVDTRYVSLKSSVSHNQSSSLRLFAQQPGFSPKTCSQEAEPLLEASSGRPVESEPVYSNVGAGVVLGTIKVEDLWDYIRNNKANDMEGLKREYRLLPAGLTASCEVARREENKMKNRYGNIIAYDHTRVMLDPEDGDPSDDYINANYIDGYNRPRAYIAAQGPNTPTIKDLWRMVWKESAKTLIMLTNLTETGKKKCEQYWPDEGCEEYGPISVQLLDTDELPDFTIRTFLLTKGGQSKYLKQFHFTTWPDHGVPRFGHSLLLFRQKIRAYDNLDNGPVIIHCSAGVGRTGTYIAVDTQLERARAEGIIDVHNFVQQMRTQRVNMVQSFEQYVFVYDSLLEALICGDTTVSSHAFPEVYNDLCLYDPDIGKTKLEEQFEILKLLSTTIERDESTTALMPENIFKNRCKNIVPANRCRPFLLTPTDGANDYINAVFLNCYRRRDGLLVTQMPLPNTVTDFWRLVYDHNCHTIVMLNDIDDKDETCEQYWSEDTCGSDYGPFIVETTTQIRSDPSITVRDFTLTNTNTPQDSPRMIRQFHFHRWAEGSAVPTSGRAFLQLVDAVERRYDETGFQPIAVHCMNGASRSGFFCAVLYILERLKKEKEVDVFQAVKQMRLNRTQFIDNMEQYKFCHDILLEYLSNPDTSSMLT</sequence>
<dbReference type="PANTHER" id="PTHR19134">
    <property type="entry name" value="RECEPTOR-TYPE TYROSINE-PROTEIN PHOSPHATASE"/>
    <property type="match status" value="1"/>
</dbReference>
<evidence type="ECO:0000256" key="10">
    <source>
        <dbReference type="ARBA" id="ARBA00023136"/>
    </source>
</evidence>
<evidence type="ECO:0000256" key="2">
    <source>
        <dbReference type="ARBA" id="ARBA00009580"/>
    </source>
</evidence>
<feature type="transmembrane region" description="Helical" evidence="13">
    <location>
        <begin position="365"/>
        <end position="387"/>
    </location>
</feature>
<dbReference type="PROSITE" id="PS00383">
    <property type="entry name" value="TYR_PHOSPHATASE_1"/>
    <property type="match status" value="2"/>
</dbReference>
<proteinExistence type="inferred from homology"/>
<dbReference type="InterPro" id="IPR036116">
    <property type="entry name" value="FN3_sf"/>
</dbReference>
<keyword evidence="10 13" id="KW-0472">Membrane</keyword>
<evidence type="ECO:0000259" key="15">
    <source>
        <dbReference type="PROSITE" id="PS50056"/>
    </source>
</evidence>
<dbReference type="Pfam" id="PF23144">
    <property type="entry name" value="Fn3_PTPRU"/>
    <property type="match status" value="1"/>
</dbReference>
<protein>
    <recommendedName>
        <fullName evidence="3">protein-tyrosine-phosphatase</fullName>
        <ecNumber evidence="3">3.1.3.48</ecNumber>
    </recommendedName>
</protein>
<feature type="domain" description="Tyrosine specific protein phosphatases" evidence="15">
    <location>
        <begin position="686"/>
        <end position="757"/>
    </location>
</feature>
<keyword evidence="4 13" id="KW-0812">Transmembrane</keyword>
<evidence type="ECO:0000256" key="12">
    <source>
        <dbReference type="ARBA" id="ARBA00051722"/>
    </source>
</evidence>
<dbReference type="EC" id="3.1.3.48" evidence="3"/>
<dbReference type="Pfam" id="PF00041">
    <property type="entry name" value="fn3"/>
    <property type="match status" value="2"/>
</dbReference>
<dbReference type="Gene3D" id="3.90.190.10">
    <property type="entry name" value="Protein tyrosine phosphatase superfamily"/>
    <property type="match status" value="2"/>
</dbReference>
<gene>
    <name evidence="17" type="ORF">BaRGS_00006581</name>
</gene>
<dbReference type="GO" id="GO:0016020">
    <property type="term" value="C:membrane"/>
    <property type="evidence" value="ECO:0007669"/>
    <property type="project" value="UniProtKB-SubCell"/>
</dbReference>
<feature type="domain" description="Tyrosine-protein phosphatase" evidence="14">
    <location>
        <begin position="798"/>
        <end position="1061"/>
    </location>
</feature>
<comment type="similarity">
    <text evidence="2">Belongs to the protein-tyrosine phosphatase family.</text>
</comment>
<keyword evidence="18" id="KW-1185">Reference proteome</keyword>
<evidence type="ECO:0000256" key="8">
    <source>
        <dbReference type="ARBA" id="ARBA00022912"/>
    </source>
</evidence>
<dbReference type="InterPro" id="IPR003961">
    <property type="entry name" value="FN3_dom"/>
</dbReference>
<dbReference type="FunFam" id="2.60.40.10:FF:000028">
    <property type="entry name" value="Neuronal cell adhesion molecule"/>
    <property type="match status" value="1"/>
</dbReference>
<feature type="domain" description="Fibronectin type-III" evidence="16">
    <location>
        <begin position="3"/>
        <end position="97"/>
    </location>
</feature>
<keyword evidence="5" id="KW-0732">Signal</keyword>
<keyword evidence="11" id="KW-0325">Glycoprotein</keyword>
<evidence type="ECO:0000256" key="7">
    <source>
        <dbReference type="ARBA" id="ARBA00022801"/>
    </source>
</evidence>
<evidence type="ECO:0000256" key="6">
    <source>
        <dbReference type="ARBA" id="ARBA00022737"/>
    </source>
</evidence>
<dbReference type="PROSITE" id="PS50853">
    <property type="entry name" value="FN3"/>
    <property type="match status" value="2"/>
</dbReference>
<evidence type="ECO:0000256" key="13">
    <source>
        <dbReference type="SAM" id="Phobius"/>
    </source>
</evidence>
<organism evidence="17 18">
    <name type="scientific">Batillaria attramentaria</name>
    <dbReference type="NCBI Taxonomy" id="370345"/>
    <lineage>
        <taxon>Eukaryota</taxon>
        <taxon>Metazoa</taxon>
        <taxon>Spiralia</taxon>
        <taxon>Lophotrochozoa</taxon>
        <taxon>Mollusca</taxon>
        <taxon>Gastropoda</taxon>
        <taxon>Caenogastropoda</taxon>
        <taxon>Sorbeoconcha</taxon>
        <taxon>Cerithioidea</taxon>
        <taxon>Batillariidae</taxon>
        <taxon>Batillaria</taxon>
    </lineage>
</organism>
<dbReference type="SMART" id="SM00404">
    <property type="entry name" value="PTPc_motif"/>
    <property type="match status" value="2"/>
</dbReference>
<dbReference type="FunFam" id="3.90.190.10:FF:000062">
    <property type="entry name" value="Receptor-type tyrosine-protein phosphatase kappa"/>
    <property type="match status" value="1"/>
</dbReference>
<dbReference type="FunFam" id="3.90.190.10:FF:000102">
    <property type="entry name" value="Receptor-type tyrosine-protein phosphatase"/>
    <property type="match status" value="1"/>
</dbReference>
<evidence type="ECO:0000313" key="17">
    <source>
        <dbReference type="EMBL" id="KAK7502217.1"/>
    </source>
</evidence>
<evidence type="ECO:0000256" key="11">
    <source>
        <dbReference type="ARBA" id="ARBA00023180"/>
    </source>
</evidence>
<dbReference type="InterPro" id="IPR003595">
    <property type="entry name" value="Tyr_Pase_cat"/>
</dbReference>
<evidence type="ECO:0000259" key="14">
    <source>
        <dbReference type="PROSITE" id="PS50055"/>
    </source>
</evidence>
<comment type="catalytic activity">
    <reaction evidence="12">
        <text>O-phospho-L-tyrosyl-[protein] + H2O = L-tyrosyl-[protein] + phosphate</text>
        <dbReference type="Rhea" id="RHEA:10684"/>
        <dbReference type="Rhea" id="RHEA-COMP:10136"/>
        <dbReference type="Rhea" id="RHEA-COMP:20101"/>
        <dbReference type="ChEBI" id="CHEBI:15377"/>
        <dbReference type="ChEBI" id="CHEBI:43474"/>
        <dbReference type="ChEBI" id="CHEBI:46858"/>
        <dbReference type="ChEBI" id="CHEBI:61978"/>
        <dbReference type="EC" id="3.1.3.48"/>
    </reaction>
</comment>
<comment type="caution">
    <text evidence="17">The sequence shown here is derived from an EMBL/GenBank/DDBJ whole genome shotgun (WGS) entry which is preliminary data.</text>
</comment>
<dbReference type="PANTHER" id="PTHR19134:SF562">
    <property type="entry name" value="PROTEIN-TYROSINE-PHOSPHATASE"/>
    <property type="match status" value="1"/>
</dbReference>
<evidence type="ECO:0000259" key="16">
    <source>
        <dbReference type="PROSITE" id="PS50853"/>
    </source>
</evidence>
<reference evidence="17 18" key="1">
    <citation type="journal article" date="2023" name="Sci. Data">
        <title>Genome assembly of the Korean intertidal mud-creeper Batillaria attramentaria.</title>
        <authorList>
            <person name="Patra A.K."/>
            <person name="Ho P.T."/>
            <person name="Jun S."/>
            <person name="Lee S.J."/>
            <person name="Kim Y."/>
            <person name="Won Y.J."/>
        </authorList>
    </citation>
    <scope>NUCLEOTIDE SEQUENCE [LARGE SCALE GENOMIC DNA]</scope>
    <source>
        <strain evidence="17">Wonlab-2016</strain>
    </source>
</reference>
<dbReference type="EMBL" id="JACVVK020000027">
    <property type="protein sequence ID" value="KAK7502217.1"/>
    <property type="molecule type" value="Genomic_DNA"/>
</dbReference>
<dbReference type="SMART" id="SM00060">
    <property type="entry name" value="FN3"/>
    <property type="match status" value="3"/>
</dbReference>
<keyword evidence="8" id="KW-0904">Protein phosphatase</keyword>
<comment type="subcellular location">
    <subcellularLocation>
        <location evidence="1">Membrane</location>
        <topology evidence="1">Single-pass type I membrane protein</topology>
    </subcellularLocation>
</comment>
<dbReference type="Proteomes" id="UP001519460">
    <property type="component" value="Unassembled WGS sequence"/>
</dbReference>
<accession>A0ABD0LS00</accession>
<dbReference type="InterPro" id="IPR057598">
    <property type="entry name" value="Fn3_PTPRU"/>
</dbReference>
<dbReference type="CDD" id="cd00063">
    <property type="entry name" value="FN3"/>
    <property type="match status" value="2"/>
</dbReference>
<dbReference type="SMART" id="SM00194">
    <property type="entry name" value="PTPc"/>
    <property type="match status" value="2"/>
</dbReference>
<dbReference type="AlphaFoldDB" id="A0ABD0LS00"/>
<dbReference type="PRINTS" id="PR00700">
    <property type="entry name" value="PRTYPHPHTASE"/>
</dbReference>
<feature type="domain" description="Fibronectin type-III" evidence="16">
    <location>
        <begin position="98"/>
        <end position="232"/>
    </location>
</feature>
<evidence type="ECO:0000256" key="3">
    <source>
        <dbReference type="ARBA" id="ARBA00013064"/>
    </source>
</evidence>
<dbReference type="InterPro" id="IPR000387">
    <property type="entry name" value="Tyr_Pase_dom"/>
</dbReference>
<dbReference type="InterPro" id="IPR050348">
    <property type="entry name" value="Protein-Tyr_Phosphatase"/>
</dbReference>
<dbReference type="SUPFAM" id="SSF49265">
    <property type="entry name" value="Fibronectin type III"/>
    <property type="match status" value="2"/>
</dbReference>
<keyword evidence="7" id="KW-0378">Hydrolase</keyword>
<evidence type="ECO:0000256" key="9">
    <source>
        <dbReference type="ARBA" id="ARBA00022989"/>
    </source>
</evidence>
<dbReference type="SUPFAM" id="SSF52799">
    <property type="entry name" value="(Phosphotyrosine protein) phosphatases II"/>
    <property type="match status" value="2"/>
</dbReference>
<evidence type="ECO:0000256" key="1">
    <source>
        <dbReference type="ARBA" id="ARBA00004479"/>
    </source>
</evidence>
<dbReference type="InterPro" id="IPR013783">
    <property type="entry name" value="Ig-like_fold"/>
</dbReference>
<dbReference type="InterPro" id="IPR016130">
    <property type="entry name" value="Tyr_Pase_AS"/>
</dbReference>
<dbReference type="Gene3D" id="2.60.40.10">
    <property type="entry name" value="Immunoglobulins"/>
    <property type="match status" value="2"/>
</dbReference>
<keyword evidence="9 13" id="KW-1133">Transmembrane helix</keyword>
<feature type="domain" description="Tyrosine specific protein phosphatases" evidence="15">
    <location>
        <begin position="977"/>
        <end position="1052"/>
    </location>
</feature>
<dbReference type="GO" id="GO:0004725">
    <property type="term" value="F:protein tyrosine phosphatase activity"/>
    <property type="evidence" value="ECO:0007669"/>
    <property type="project" value="UniProtKB-EC"/>
</dbReference>
<feature type="domain" description="Tyrosine-protein phosphatase" evidence="14">
    <location>
        <begin position="513"/>
        <end position="766"/>
    </location>
</feature>
<feature type="non-terminal residue" evidence="17">
    <location>
        <position position="1"/>
    </location>
</feature>
<name>A0ABD0LS00_9CAEN</name>
<dbReference type="PROSITE" id="PS50055">
    <property type="entry name" value="TYR_PHOSPHATASE_PTP"/>
    <property type="match status" value="2"/>
</dbReference>
<evidence type="ECO:0000313" key="18">
    <source>
        <dbReference type="Proteomes" id="UP001519460"/>
    </source>
</evidence>
<evidence type="ECO:0000256" key="4">
    <source>
        <dbReference type="ARBA" id="ARBA00022692"/>
    </source>
</evidence>
<dbReference type="PROSITE" id="PS50056">
    <property type="entry name" value="TYR_PHOSPHATASE_2"/>
    <property type="match status" value="2"/>
</dbReference>
<keyword evidence="6" id="KW-0677">Repeat</keyword>
<dbReference type="InterPro" id="IPR029021">
    <property type="entry name" value="Prot-tyrosine_phosphatase-like"/>
</dbReference>
<evidence type="ECO:0000256" key="5">
    <source>
        <dbReference type="ARBA" id="ARBA00022729"/>
    </source>
</evidence>